<feature type="chain" id="PRO_5043997446" evidence="1">
    <location>
        <begin position="34"/>
        <end position="299"/>
    </location>
</feature>
<dbReference type="PANTHER" id="PTHR12110">
    <property type="entry name" value="HYDROXYPYRUVATE ISOMERASE"/>
    <property type="match status" value="1"/>
</dbReference>
<evidence type="ECO:0000259" key="2">
    <source>
        <dbReference type="Pfam" id="PF01261"/>
    </source>
</evidence>
<protein>
    <submittedName>
        <fullName evidence="3">Sugar phosphate isomerase/epimerase</fullName>
    </submittedName>
</protein>
<dbReference type="InterPro" id="IPR006311">
    <property type="entry name" value="TAT_signal"/>
</dbReference>
<keyword evidence="3" id="KW-0413">Isomerase</keyword>
<dbReference type="RefSeq" id="WP_406701029.1">
    <property type="nucleotide sequence ID" value="NZ_CP155447.1"/>
</dbReference>
<proteinExistence type="predicted"/>
<evidence type="ECO:0000313" key="3">
    <source>
        <dbReference type="EMBL" id="XBH08193.1"/>
    </source>
</evidence>
<dbReference type="InterPro" id="IPR050312">
    <property type="entry name" value="IolE/XylAMocC-like"/>
</dbReference>
<keyword evidence="1" id="KW-0732">Signal</keyword>
<dbReference type="InterPro" id="IPR013022">
    <property type="entry name" value="Xyl_isomerase-like_TIM-brl"/>
</dbReference>
<reference evidence="3" key="1">
    <citation type="submission" date="2024-05" db="EMBL/GenBank/DDBJ databases">
        <title>Planctomycetes of the genus Singulisphaera possess chitinolytic capabilities.</title>
        <authorList>
            <person name="Ivanova A."/>
        </authorList>
    </citation>
    <scope>NUCLEOTIDE SEQUENCE</scope>
    <source>
        <strain evidence="3">Ch08T</strain>
    </source>
</reference>
<dbReference type="Pfam" id="PF01261">
    <property type="entry name" value="AP_endonuc_2"/>
    <property type="match status" value="1"/>
</dbReference>
<name>A0AAU7CT33_9BACT</name>
<dbReference type="SUPFAM" id="SSF51658">
    <property type="entry name" value="Xylose isomerase-like"/>
    <property type="match status" value="1"/>
</dbReference>
<accession>A0AAU7CT33</accession>
<dbReference type="InterPro" id="IPR036237">
    <property type="entry name" value="Xyl_isomerase-like_sf"/>
</dbReference>
<dbReference type="GO" id="GO:0016853">
    <property type="term" value="F:isomerase activity"/>
    <property type="evidence" value="ECO:0007669"/>
    <property type="project" value="UniProtKB-KW"/>
</dbReference>
<dbReference type="Gene3D" id="3.20.20.150">
    <property type="entry name" value="Divalent-metal-dependent TIM barrel enzymes"/>
    <property type="match status" value="1"/>
</dbReference>
<dbReference type="PROSITE" id="PS51318">
    <property type="entry name" value="TAT"/>
    <property type="match status" value="1"/>
</dbReference>
<feature type="domain" description="Xylose isomerase-like TIM barrel" evidence="2">
    <location>
        <begin position="72"/>
        <end position="279"/>
    </location>
</feature>
<evidence type="ECO:0000256" key="1">
    <source>
        <dbReference type="SAM" id="SignalP"/>
    </source>
</evidence>
<dbReference type="EMBL" id="CP155447">
    <property type="protein sequence ID" value="XBH08193.1"/>
    <property type="molecule type" value="Genomic_DNA"/>
</dbReference>
<feature type="signal peptide" evidence="1">
    <location>
        <begin position="1"/>
        <end position="33"/>
    </location>
</feature>
<dbReference type="AlphaFoldDB" id="A0AAU7CT33"/>
<organism evidence="3">
    <name type="scientific">Singulisphaera sp. Ch08</name>
    <dbReference type="NCBI Taxonomy" id="3120278"/>
    <lineage>
        <taxon>Bacteria</taxon>
        <taxon>Pseudomonadati</taxon>
        <taxon>Planctomycetota</taxon>
        <taxon>Planctomycetia</taxon>
        <taxon>Isosphaerales</taxon>
        <taxon>Isosphaeraceae</taxon>
        <taxon>Singulisphaera</taxon>
    </lineage>
</organism>
<dbReference type="PANTHER" id="PTHR12110:SF41">
    <property type="entry name" value="INOSOSE DEHYDRATASE"/>
    <property type="match status" value="1"/>
</dbReference>
<gene>
    <name evidence="3" type="ORF">V5E97_19775</name>
</gene>
<sequence length="299" mass="32693">MRSDISRDLTRRELLAAGLAAAGALALRTPVNAAPSAANEAYGPFKLGLQSYSLRGYMAKGKPDVEKALSITKDLGLHYWEAYPAHLPTTSSADEIARYKKLTAAHEVSVIGYGVIPFTKDHEANRKAFEFAKAMGFGYLSADPSLDSFDSLDKLVEEYGVGVGIHNHGPGHHYALIDTIAKVIKDHHPKIGCCIDTGHFLRSNEDPVRAAEVFGKRIFGVHLKDVKENKAATDVKDRMKFTVLGHGDLKTAELLKVLAGLNYQYCLALEYEENVLNPIEDLRACLNAVREAASTLKKS</sequence>